<dbReference type="HOGENOM" id="CLU_045011_19_2_6"/>
<accession>A1SWT2</accession>
<dbReference type="SFLD" id="SFLDS00003">
    <property type="entry name" value="Haloacid_Dehalogenase"/>
    <property type="match status" value="1"/>
</dbReference>
<keyword evidence="1" id="KW-0378">Hydrolase</keyword>
<dbReference type="InterPro" id="IPR006439">
    <property type="entry name" value="HAD-SF_hydro_IA"/>
</dbReference>
<dbReference type="KEGG" id="pin:Ping_2206"/>
<dbReference type="SUPFAM" id="SSF56784">
    <property type="entry name" value="HAD-like"/>
    <property type="match status" value="1"/>
</dbReference>
<dbReference type="GO" id="GO:0006281">
    <property type="term" value="P:DNA repair"/>
    <property type="evidence" value="ECO:0007669"/>
    <property type="project" value="TreeGrafter"/>
</dbReference>
<proteinExistence type="predicted"/>
<dbReference type="RefSeq" id="WP_011770507.1">
    <property type="nucleotide sequence ID" value="NC_008709.1"/>
</dbReference>
<evidence type="ECO:0000313" key="1">
    <source>
        <dbReference type="EMBL" id="ABM03947.1"/>
    </source>
</evidence>
<dbReference type="Gene3D" id="1.10.150.240">
    <property type="entry name" value="Putative phosphatase, domain 2"/>
    <property type="match status" value="1"/>
</dbReference>
<dbReference type="PANTHER" id="PTHR43434:SF24">
    <property type="entry name" value="HYDROLASE-RELATED"/>
    <property type="match status" value="1"/>
</dbReference>
<dbReference type="NCBIfam" id="TIGR01662">
    <property type="entry name" value="HAD-SF-IIIA"/>
    <property type="match status" value="1"/>
</dbReference>
<dbReference type="Gene3D" id="3.40.50.1000">
    <property type="entry name" value="HAD superfamily/HAD-like"/>
    <property type="match status" value="1"/>
</dbReference>
<dbReference type="InterPro" id="IPR050155">
    <property type="entry name" value="HAD-like_hydrolase_sf"/>
</dbReference>
<dbReference type="InterPro" id="IPR041492">
    <property type="entry name" value="HAD_2"/>
</dbReference>
<dbReference type="Proteomes" id="UP000000639">
    <property type="component" value="Chromosome"/>
</dbReference>
<dbReference type="OrthoDB" id="9782449at2"/>
<evidence type="ECO:0000313" key="2">
    <source>
        <dbReference type="Proteomes" id="UP000000639"/>
    </source>
</evidence>
<dbReference type="InterPro" id="IPR023214">
    <property type="entry name" value="HAD_sf"/>
</dbReference>
<dbReference type="Pfam" id="PF13419">
    <property type="entry name" value="HAD_2"/>
    <property type="match status" value="1"/>
</dbReference>
<dbReference type="NCBIfam" id="TIGR01549">
    <property type="entry name" value="HAD-SF-IA-v1"/>
    <property type="match status" value="1"/>
</dbReference>
<dbReference type="GO" id="GO:0005829">
    <property type="term" value="C:cytosol"/>
    <property type="evidence" value="ECO:0007669"/>
    <property type="project" value="TreeGrafter"/>
</dbReference>
<gene>
    <name evidence="1" type="ordered locus">Ping_2206</name>
</gene>
<dbReference type="eggNOG" id="COG0546">
    <property type="taxonomic scope" value="Bacteria"/>
</dbReference>
<dbReference type="EMBL" id="CP000510">
    <property type="protein sequence ID" value="ABM03947.1"/>
    <property type="molecule type" value="Genomic_DNA"/>
</dbReference>
<reference evidence="1 2" key="1">
    <citation type="submission" date="2007-01" db="EMBL/GenBank/DDBJ databases">
        <title>Complete sequence of Psychromonas ingrahamii 37.</title>
        <authorList>
            <consortium name="US DOE Joint Genome Institute"/>
            <person name="Copeland A."/>
            <person name="Lucas S."/>
            <person name="Lapidus A."/>
            <person name="Barry K."/>
            <person name="Detter J.C."/>
            <person name="Glavina del Rio T."/>
            <person name="Hammon N."/>
            <person name="Israni S."/>
            <person name="Dalin E."/>
            <person name="Tice H."/>
            <person name="Pitluck S."/>
            <person name="Thompson L.S."/>
            <person name="Brettin T."/>
            <person name="Bruce D."/>
            <person name="Han C."/>
            <person name="Tapia R."/>
            <person name="Schmutz J."/>
            <person name="Larimer F."/>
            <person name="Land M."/>
            <person name="Hauser L."/>
            <person name="Kyrpides N."/>
            <person name="Ivanova N."/>
            <person name="Staley J."/>
            <person name="Richardson P."/>
        </authorList>
    </citation>
    <scope>NUCLEOTIDE SEQUENCE [LARGE SCALE GENOMIC DNA]</scope>
    <source>
        <strain evidence="1 2">37</strain>
    </source>
</reference>
<keyword evidence="2" id="KW-1185">Reference proteome</keyword>
<dbReference type="AlphaFoldDB" id="A1SWT2"/>
<dbReference type="STRING" id="357804.Ping_2206"/>
<dbReference type="InterPro" id="IPR006549">
    <property type="entry name" value="HAD-SF_hydro_IIIA"/>
</dbReference>
<dbReference type="InterPro" id="IPR023198">
    <property type="entry name" value="PGP-like_dom2"/>
</dbReference>
<dbReference type="InterPro" id="IPR036412">
    <property type="entry name" value="HAD-like_sf"/>
</dbReference>
<name>A1SWT2_PSYIN</name>
<dbReference type="NCBIfam" id="TIGR01509">
    <property type="entry name" value="HAD-SF-IA-v3"/>
    <property type="match status" value="1"/>
</dbReference>
<dbReference type="GO" id="GO:0008967">
    <property type="term" value="F:phosphoglycolate phosphatase activity"/>
    <property type="evidence" value="ECO:0007669"/>
    <property type="project" value="TreeGrafter"/>
</dbReference>
<dbReference type="PANTHER" id="PTHR43434">
    <property type="entry name" value="PHOSPHOGLYCOLATE PHOSPHATASE"/>
    <property type="match status" value="1"/>
</dbReference>
<organism evidence="1 2">
    <name type="scientific">Psychromonas ingrahamii (strain DSM 17664 / CCUG 51855 / 37)</name>
    <dbReference type="NCBI Taxonomy" id="357804"/>
    <lineage>
        <taxon>Bacteria</taxon>
        <taxon>Pseudomonadati</taxon>
        <taxon>Pseudomonadota</taxon>
        <taxon>Gammaproteobacteria</taxon>
        <taxon>Alteromonadales</taxon>
        <taxon>Psychromonadaceae</taxon>
        <taxon>Psychromonas</taxon>
    </lineage>
</organism>
<protein>
    <submittedName>
        <fullName evidence="1">HAD-superfamily hydrolase, subfamily IA, variant 3</fullName>
    </submittedName>
</protein>
<dbReference type="SFLD" id="SFLDG01129">
    <property type="entry name" value="C1.5:_HAD__Beta-PGM__Phosphata"/>
    <property type="match status" value="1"/>
</dbReference>
<sequence>MHSNKQLLENPENNKYSVIIFDWDGTLMDSIDKIINCVIQAAKLSDILAPSPQAIRDIIGLSLDKAMEILFPMLSPAKQQQLIDAYRHQYTYLNKQNTPFYPGIKAWLKVLKQQGYLLAVATGKGRKGLDRQLLQYEVTDLFSITYCADETLSKPDPLMLNNILEALSINAEQALMIGDSSFDLEMANNANVDCIGVTYGVHSDAVLSQYKPIAILSDLPTQLWKYI</sequence>